<dbReference type="SUPFAM" id="SSF49785">
    <property type="entry name" value="Galactose-binding domain-like"/>
    <property type="match status" value="1"/>
</dbReference>
<dbReference type="RefSeq" id="WP_185693981.1">
    <property type="nucleotide sequence ID" value="NZ_JACHVA010000126.1"/>
</dbReference>
<proteinExistence type="predicted"/>
<dbReference type="Proteomes" id="UP000525652">
    <property type="component" value="Unassembled WGS sequence"/>
</dbReference>
<dbReference type="InterPro" id="IPR008979">
    <property type="entry name" value="Galactose-bd-like_sf"/>
</dbReference>
<evidence type="ECO:0000313" key="3">
    <source>
        <dbReference type="Proteomes" id="UP000525652"/>
    </source>
</evidence>
<organism evidence="2 3">
    <name type="scientific">Puniceicoccus vermicola</name>
    <dbReference type="NCBI Taxonomy" id="388746"/>
    <lineage>
        <taxon>Bacteria</taxon>
        <taxon>Pseudomonadati</taxon>
        <taxon>Verrucomicrobiota</taxon>
        <taxon>Opitutia</taxon>
        <taxon>Puniceicoccales</taxon>
        <taxon>Puniceicoccaceae</taxon>
        <taxon>Puniceicoccus</taxon>
    </lineage>
</organism>
<evidence type="ECO:0000256" key="1">
    <source>
        <dbReference type="SAM" id="SignalP"/>
    </source>
</evidence>
<feature type="signal peptide" evidence="1">
    <location>
        <begin position="1"/>
        <end position="24"/>
    </location>
</feature>
<protein>
    <submittedName>
        <fullName evidence="2">Uncharacterized protein</fullName>
    </submittedName>
</protein>
<dbReference type="EMBL" id="JACHVA010000126">
    <property type="protein sequence ID" value="MBC2603349.1"/>
    <property type="molecule type" value="Genomic_DNA"/>
</dbReference>
<feature type="chain" id="PRO_5031313449" evidence="1">
    <location>
        <begin position="25"/>
        <end position="192"/>
    </location>
</feature>
<accession>A0A7X1E5P1</accession>
<comment type="caution">
    <text evidence="2">The sequence shown here is derived from an EMBL/GenBank/DDBJ whole genome shotgun (WGS) entry which is preliminary data.</text>
</comment>
<keyword evidence="3" id="KW-1185">Reference proteome</keyword>
<reference evidence="2 3" key="1">
    <citation type="submission" date="2020-07" db="EMBL/GenBank/DDBJ databases">
        <authorList>
            <person name="Feng X."/>
        </authorList>
    </citation>
    <scope>NUCLEOTIDE SEQUENCE [LARGE SCALE GENOMIC DNA]</scope>
    <source>
        <strain evidence="2 3">JCM14086</strain>
    </source>
</reference>
<name>A0A7X1E5P1_9BACT</name>
<dbReference type="Gene3D" id="2.60.120.260">
    <property type="entry name" value="Galactose-binding domain-like"/>
    <property type="match status" value="1"/>
</dbReference>
<evidence type="ECO:0000313" key="2">
    <source>
        <dbReference type="EMBL" id="MBC2603349.1"/>
    </source>
</evidence>
<gene>
    <name evidence="2" type="ORF">H5P30_16320</name>
</gene>
<sequence>MKNSILFLGSIAAVSLFSTLHAEANLLSNGGFSNARGKSVVSWTLPQSALKGHGEDASFFEYGVEESESGEKTLRLAVIKSVKFHFWWQQEVKALPATEYALTVRYRGEALGNDFDSGYGGEDVGLYFLDGDKKWLGYVRSKEEVILDGEWHELEFSATSPDDAAMIGVRLGVMGNRAMEFFFDDAVLNYAN</sequence>
<dbReference type="AlphaFoldDB" id="A0A7X1E5P1"/>
<keyword evidence="1" id="KW-0732">Signal</keyword>